<feature type="domain" description="PTS EIIA type-2" evidence="7">
    <location>
        <begin position="533"/>
        <end position="682"/>
    </location>
</feature>
<dbReference type="InterPro" id="IPR002178">
    <property type="entry name" value="PTS_EIIA_type-2_dom"/>
</dbReference>
<dbReference type="CDD" id="cd05568">
    <property type="entry name" value="PTS_IIB_bgl_like"/>
    <property type="match status" value="1"/>
</dbReference>
<evidence type="ECO:0000256" key="4">
    <source>
        <dbReference type="ARBA" id="ARBA00023125"/>
    </source>
</evidence>
<comment type="caution">
    <text evidence="10">The sequence shown here is derived from an EMBL/GenBank/DDBJ whole genome shotgun (WGS) entry which is preliminary data.</text>
</comment>
<dbReference type="InterPro" id="IPR036390">
    <property type="entry name" value="WH_DNA-bd_sf"/>
</dbReference>
<dbReference type="Gene3D" id="1.10.1790.10">
    <property type="entry name" value="PRD domain"/>
    <property type="match status" value="1"/>
</dbReference>
<dbReference type="InterPro" id="IPR036634">
    <property type="entry name" value="PRD_sf"/>
</dbReference>
<dbReference type="Gene3D" id="3.40.50.2300">
    <property type="match status" value="1"/>
</dbReference>
<sequence>MIVSNRQRRILEVLLQRKEATANEIAEEVQISARTVHRDISEMKGLLSDYGLFLATKSGKGIAIQGSDDNLAQFHKVLAHFETVTYAPEERKTLILCRLLEAFEPIKLFSLAYEMRAAIPTISRDLDEIDPQLSKYKLELIRKRGYGVEIKGMEGAKRALIEWLVREYLDESDLFDPGPISSNPWTVSRRLLHMVGKDHFLSIERMLWEQEEKWPRRLTESAYMRLLLKLSIAVARMRSGHWLSSRKPGKQGHGGTADAADLPPPHLQPFIDAFPWEWPAAELEAMQELFVHAMAEAVKQEENLLHRNGAAAADAADRLIQAIGRKLNMPFDQDQSLLEGLVNHLAPAMDRLSRGEAIRNPLLAQIRKDFAVLFAAIRAAVDELPVADLVPDEEIGYLAMHFGASMERLNQLKPVRAIIVCTSGIGSSKLLAARIAKQFPRIELIGNYSWYEASRIPQTQYDLIVSTVDLPIDAGRYVKISPLLTAEETEKLRAFMGSLSIDEAAWGEEGKREDAGGWERMKQMNVYTSAIIQVLEPFAVHQLHAPHGPLSEVVSAMLAPLAADLELEGTTAVAKLLLEREQASSQAIAGTQLALFHTRSDHIRKPILKLYRLEEPLWLGEGGDYEVRRILLMLAPLQLSRPVLEILSEISVLLLQPEFEALLEDGEADAIKLYVSQELEAYIQSKWRGRDLHEHSK</sequence>
<dbReference type="PROSITE" id="PS00894">
    <property type="entry name" value="HTH_DEOR_1"/>
    <property type="match status" value="1"/>
</dbReference>
<keyword evidence="5" id="KW-0804">Transcription</keyword>
<evidence type="ECO:0000259" key="8">
    <source>
        <dbReference type="PROSITE" id="PS51099"/>
    </source>
</evidence>
<dbReference type="GO" id="GO:0009401">
    <property type="term" value="P:phosphoenolpyruvate-dependent sugar phosphotransferase system"/>
    <property type="evidence" value="ECO:0007669"/>
    <property type="project" value="InterPro"/>
</dbReference>
<dbReference type="Pfam" id="PF00874">
    <property type="entry name" value="PRD"/>
    <property type="match status" value="1"/>
</dbReference>
<evidence type="ECO:0000313" key="10">
    <source>
        <dbReference type="EMBL" id="GGG67209.1"/>
    </source>
</evidence>
<feature type="domain" description="PRD" evidence="9">
    <location>
        <begin position="307"/>
        <end position="412"/>
    </location>
</feature>
<dbReference type="PROSITE" id="PS51372">
    <property type="entry name" value="PRD_2"/>
    <property type="match status" value="1"/>
</dbReference>
<dbReference type="InterPro" id="IPR011608">
    <property type="entry name" value="PRD"/>
</dbReference>
<dbReference type="InterPro" id="IPR016152">
    <property type="entry name" value="PTrfase/Anion_transptr"/>
</dbReference>
<dbReference type="InterPro" id="IPR036095">
    <property type="entry name" value="PTS_EIIB-like_sf"/>
</dbReference>
<evidence type="ECO:0000256" key="2">
    <source>
        <dbReference type="ARBA" id="ARBA00022737"/>
    </source>
</evidence>
<accession>A0A917H4T1</accession>
<dbReference type="AlphaFoldDB" id="A0A917H4T1"/>
<evidence type="ECO:0000259" key="7">
    <source>
        <dbReference type="PROSITE" id="PS51094"/>
    </source>
</evidence>
<proteinExistence type="predicted"/>
<dbReference type="SUPFAM" id="SSF46785">
    <property type="entry name" value="Winged helix' DNA-binding domain"/>
    <property type="match status" value="1"/>
</dbReference>
<evidence type="ECO:0000259" key="6">
    <source>
        <dbReference type="PROSITE" id="PS51000"/>
    </source>
</evidence>
<gene>
    <name evidence="10" type="primary">mtlR</name>
    <name evidence="10" type="ORF">GCM10010918_22270</name>
</gene>
<dbReference type="GO" id="GO:0008982">
    <property type="term" value="F:protein-N(PI)-phosphohistidine-sugar phosphotransferase activity"/>
    <property type="evidence" value="ECO:0007669"/>
    <property type="project" value="InterPro"/>
</dbReference>
<dbReference type="PROSITE" id="PS51094">
    <property type="entry name" value="PTS_EIIA_TYPE_2"/>
    <property type="match status" value="1"/>
</dbReference>
<dbReference type="PANTHER" id="PTHR30185">
    <property type="entry name" value="CRYPTIC BETA-GLUCOSIDE BGL OPERON ANTITERMINATOR"/>
    <property type="match status" value="1"/>
</dbReference>
<dbReference type="InterPro" id="IPR050661">
    <property type="entry name" value="BglG_antiterminators"/>
</dbReference>
<dbReference type="SUPFAM" id="SSF63520">
    <property type="entry name" value="PTS-regulatory domain, PRD"/>
    <property type="match status" value="1"/>
</dbReference>
<organism evidence="10 11">
    <name type="scientific">Paenibacillus radicis</name>
    <name type="common">ex Gao et al. 2016</name>
    <dbReference type="NCBI Taxonomy" id="1737354"/>
    <lineage>
        <taxon>Bacteria</taxon>
        <taxon>Bacillati</taxon>
        <taxon>Bacillota</taxon>
        <taxon>Bacilli</taxon>
        <taxon>Bacillales</taxon>
        <taxon>Paenibacillaceae</taxon>
        <taxon>Paenibacillus</taxon>
    </lineage>
</organism>
<evidence type="ECO:0000256" key="3">
    <source>
        <dbReference type="ARBA" id="ARBA00023015"/>
    </source>
</evidence>
<dbReference type="InterPro" id="IPR036388">
    <property type="entry name" value="WH-like_DNA-bd_sf"/>
</dbReference>
<dbReference type="Proteomes" id="UP000600247">
    <property type="component" value="Unassembled WGS sequence"/>
</dbReference>
<evidence type="ECO:0000256" key="5">
    <source>
        <dbReference type="ARBA" id="ARBA00023163"/>
    </source>
</evidence>
<evidence type="ECO:0000256" key="1">
    <source>
        <dbReference type="ARBA" id="ARBA00022679"/>
    </source>
</evidence>
<dbReference type="InterPro" id="IPR013011">
    <property type="entry name" value="PTS_EIIB_2"/>
</dbReference>
<dbReference type="InterPro" id="IPR018356">
    <property type="entry name" value="Tscrpt_reg_HTH_DeoR_CS"/>
</dbReference>
<dbReference type="Gene3D" id="3.40.930.10">
    <property type="entry name" value="Mannitol-specific EII, Chain A"/>
    <property type="match status" value="1"/>
</dbReference>
<dbReference type="InterPro" id="IPR013196">
    <property type="entry name" value="HTH_11"/>
</dbReference>
<dbReference type="GO" id="GO:0003700">
    <property type="term" value="F:DNA-binding transcription factor activity"/>
    <property type="evidence" value="ECO:0007669"/>
    <property type="project" value="InterPro"/>
</dbReference>
<evidence type="ECO:0000313" key="11">
    <source>
        <dbReference type="Proteomes" id="UP000600247"/>
    </source>
</evidence>
<dbReference type="SUPFAM" id="SSF55804">
    <property type="entry name" value="Phoshotransferase/anion transport protein"/>
    <property type="match status" value="1"/>
</dbReference>
<dbReference type="GO" id="GO:0003677">
    <property type="term" value="F:DNA binding"/>
    <property type="evidence" value="ECO:0007669"/>
    <property type="project" value="UniProtKB-KW"/>
</dbReference>
<evidence type="ECO:0000259" key="9">
    <source>
        <dbReference type="PROSITE" id="PS51372"/>
    </source>
</evidence>
<dbReference type="Pfam" id="PF00359">
    <property type="entry name" value="PTS_EIIA_2"/>
    <property type="match status" value="1"/>
</dbReference>
<protein>
    <submittedName>
        <fullName evidence="10">Transcription antiterminator BglG</fullName>
    </submittedName>
</protein>
<reference evidence="10 11" key="1">
    <citation type="journal article" date="2014" name="Int. J. Syst. Evol. Microbiol.">
        <title>Complete genome sequence of Corynebacterium casei LMG S-19264T (=DSM 44701T), isolated from a smear-ripened cheese.</title>
        <authorList>
            <consortium name="US DOE Joint Genome Institute (JGI-PGF)"/>
            <person name="Walter F."/>
            <person name="Albersmeier A."/>
            <person name="Kalinowski J."/>
            <person name="Ruckert C."/>
        </authorList>
    </citation>
    <scope>NUCLEOTIDE SEQUENCE [LARGE SCALE GENOMIC DNA]</scope>
    <source>
        <strain evidence="10 11">CGMCC 1.15286</strain>
    </source>
</reference>
<dbReference type="PROSITE" id="PS51000">
    <property type="entry name" value="HTH_DEOR_2"/>
    <property type="match status" value="1"/>
</dbReference>
<name>A0A917H4T1_9BACL</name>
<feature type="domain" description="PTS EIIB type-2" evidence="8">
    <location>
        <begin position="415"/>
        <end position="504"/>
    </location>
</feature>
<feature type="domain" description="HTH deoR-type" evidence="6">
    <location>
        <begin position="3"/>
        <end position="62"/>
    </location>
</feature>
<dbReference type="SUPFAM" id="SSF52794">
    <property type="entry name" value="PTS system IIB component-like"/>
    <property type="match status" value="1"/>
</dbReference>
<dbReference type="EMBL" id="BMHY01000003">
    <property type="protein sequence ID" value="GGG67209.1"/>
    <property type="molecule type" value="Genomic_DNA"/>
</dbReference>
<keyword evidence="4" id="KW-0238">DNA-binding</keyword>
<dbReference type="PANTHER" id="PTHR30185:SF18">
    <property type="entry name" value="TRANSCRIPTIONAL REGULATOR MTLR"/>
    <property type="match status" value="1"/>
</dbReference>
<keyword evidence="2" id="KW-0677">Repeat</keyword>
<dbReference type="PROSITE" id="PS51099">
    <property type="entry name" value="PTS_EIIB_TYPE_2"/>
    <property type="match status" value="1"/>
</dbReference>
<dbReference type="InterPro" id="IPR001034">
    <property type="entry name" value="DeoR_HTH"/>
</dbReference>
<dbReference type="Pfam" id="PF08279">
    <property type="entry name" value="HTH_11"/>
    <property type="match status" value="1"/>
</dbReference>
<keyword evidence="3" id="KW-0805">Transcription regulation</keyword>
<keyword evidence="11" id="KW-1185">Reference proteome</keyword>
<dbReference type="Gene3D" id="1.10.10.10">
    <property type="entry name" value="Winged helix-like DNA-binding domain superfamily/Winged helix DNA-binding domain"/>
    <property type="match status" value="1"/>
</dbReference>
<keyword evidence="1" id="KW-0808">Transferase</keyword>
<dbReference type="RefSeq" id="WP_188889166.1">
    <property type="nucleotide sequence ID" value="NZ_BMHY01000003.1"/>
</dbReference>